<dbReference type="EMBL" id="QXJK01000001">
    <property type="protein sequence ID" value="RIX36776.1"/>
    <property type="molecule type" value="Genomic_DNA"/>
</dbReference>
<feature type="active site" evidence="7">
    <location>
        <position position="304"/>
    </location>
</feature>
<comment type="similarity">
    <text evidence="2 6 8">Belongs to the citrate synthase family.</text>
</comment>
<reference evidence="10 11" key="1">
    <citation type="submission" date="2018-09" db="EMBL/GenBank/DDBJ databases">
        <title>Optimization and identification of Corynebacterium falsenii FN1-14 from fish paste.</title>
        <authorList>
            <person name="Daroonpunt R."/>
            <person name="Tanasupawat S."/>
        </authorList>
    </citation>
    <scope>NUCLEOTIDE SEQUENCE [LARGE SCALE GENOMIC DNA]</scope>
    <source>
        <strain evidence="10 11">FN1-14</strain>
    </source>
</reference>
<evidence type="ECO:0000256" key="8">
    <source>
        <dbReference type="RuleBase" id="RU003406"/>
    </source>
</evidence>
<organism evidence="10 11">
    <name type="scientific">Corynebacterium falsenii</name>
    <dbReference type="NCBI Taxonomy" id="108486"/>
    <lineage>
        <taxon>Bacteria</taxon>
        <taxon>Bacillati</taxon>
        <taxon>Actinomycetota</taxon>
        <taxon>Actinomycetes</taxon>
        <taxon>Mycobacteriales</taxon>
        <taxon>Corynebacteriaceae</taxon>
        <taxon>Corynebacterium</taxon>
    </lineage>
</organism>
<dbReference type="AlphaFoldDB" id="A0A418Q9Y4"/>
<dbReference type="PROSITE" id="PS00480">
    <property type="entry name" value="CITRATE_SYNTHASE"/>
    <property type="match status" value="1"/>
</dbReference>
<dbReference type="InterPro" id="IPR019810">
    <property type="entry name" value="Citrate_synthase_AS"/>
</dbReference>
<dbReference type="NCBIfam" id="TIGR01800">
    <property type="entry name" value="cit_synth_II"/>
    <property type="match status" value="1"/>
</dbReference>
<evidence type="ECO:0000256" key="3">
    <source>
        <dbReference type="ARBA" id="ARBA00022532"/>
    </source>
</evidence>
<comment type="caution">
    <text evidence="10">The sequence shown here is derived from an EMBL/GenBank/DDBJ whole genome shotgun (WGS) entry which is preliminary data.</text>
</comment>
<dbReference type="PANTHER" id="PTHR11739:SF4">
    <property type="entry name" value="CITRATE SYNTHASE, PEROXISOMAL"/>
    <property type="match status" value="1"/>
</dbReference>
<dbReference type="PANTHER" id="PTHR11739">
    <property type="entry name" value="CITRATE SYNTHASE"/>
    <property type="match status" value="1"/>
</dbReference>
<dbReference type="STRING" id="1451189.CFAL_09145"/>
<dbReference type="InterPro" id="IPR024176">
    <property type="entry name" value="Citrate_synthase_bac-typ"/>
</dbReference>
<evidence type="ECO:0000313" key="11">
    <source>
        <dbReference type="Proteomes" id="UP000285278"/>
    </source>
</evidence>
<dbReference type="PIRSF" id="PIRSF001369">
    <property type="entry name" value="Citrate_synth"/>
    <property type="match status" value="1"/>
</dbReference>
<sequence length="418" mass="46856">MTNPRSFKPFKVSKAEFDRGRTKFDAPRQKSDPTHNATGTPKNINKGLNGVVVDISGVSKVNPETNSLTYRGYPVEELAEHCMFEDVAYLLWHGELPDWREAAQFRERERALRTVDRAMLDLINSMPKSAHPMDVVRTAVSVFGTQDLEASDRDPETVRRTGLNLMAKLPTIIACDLRRRRNQEFIPPSRDRGFAENFLYMCFGDGEDSPANNRDDVEAFDQSLTLYAEHGFNASTFTSRVITSTMSDVYSAITGAIGALKGPLHGGANEAVMYNFLEVGDPEDAEQWVNDQCDAKNKVMGFGHRVYKKGDSRVPTMEAAMRRTAKVHDSDKWVQMYDNMQSAMSERTGILPNLDFPAGPTYYMLGIDIPFFTPIFVMSRVVGWTAHVVEQNADNALIRPLSSYNGPEQREVKAASSQ</sequence>
<evidence type="ECO:0000256" key="1">
    <source>
        <dbReference type="ARBA" id="ARBA00005163"/>
    </source>
</evidence>
<evidence type="ECO:0000256" key="4">
    <source>
        <dbReference type="ARBA" id="ARBA00022679"/>
    </source>
</evidence>
<evidence type="ECO:0000256" key="9">
    <source>
        <dbReference type="SAM" id="MobiDB-lite"/>
    </source>
</evidence>
<dbReference type="GO" id="GO:0006099">
    <property type="term" value="P:tricarboxylic acid cycle"/>
    <property type="evidence" value="ECO:0007669"/>
    <property type="project" value="UniProtKB-UniPathway"/>
</dbReference>
<dbReference type="Gene3D" id="1.10.580.10">
    <property type="entry name" value="Citrate Synthase, domain 1"/>
    <property type="match status" value="1"/>
</dbReference>
<evidence type="ECO:0000256" key="7">
    <source>
        <dbReference type="PIRSR" id="PIRSR001369-1"/>
    </source>
</evidence>
<dbReference type="Proteomes" id="UP000285278">
    <property type="component" value="Unassembled WGS sequence"/>
</dbReference>
<dbReference type="PRINTS" id="PR00143">
    <property type="entry name" value="CITRTSNTHASE"/>
</dbReference>
<dbReference type="SUPFAM" id="SSF48256">
    <property type="entry name" value="Citrate synthase"/>
    <property type="match status" value="1"/>
</dbReference>
<keyword evidence="11" id="KW-1185">Reference proteome</keyword>
<dbReference type="GO" id="GO:0005975">
    <property type="term" value="P:carbohydrate metabolic process"/>
    <property type="evidence" value="ECO:0007669"/>
    <property type="project" value="TreeGrafter"/>
</dbReference>
<keyword evidence="10" id="KW-0012">Acyltransferase</keyword>
<comment type="pathway">
    <text evidence="1">Carbohydrate metabolism; tricarboxylic acid cycle.</text>
</comment>
<dbReference type="InterPro" id="IPR036969">
    <property type="entry name" value="Citrate_synthase_sf"/>
</dbReference>
<dbReference type="RefSeq" id="WP_119664116.1">
    <property type="nucleotide sequence ID" value="NZ_DYWY01000006.1"/>
</dbReference>
<dbReference type="OrthoDB" id="9800864at2"/>
<dbReference type="UniPathway" id="UPA00223"/>
<feature type="compositionally biased region" description="Basic and acidic residues" evidence="9">
    <location>
        <begin position="13"/>
        <end position="33"/>
    </location>
</feature>
<evidence type="ECO:0000256" key="5">
    <source>
        <dbReference type="ARBA" id="ARBA00049288"/>
    </source>
</evidence>
<gene>
    <name evidence="10" type="ORF">D3M95_00785</name>
</gene>
<proteinExistence type="inferred from homology"/>
<dbReference type="InterPro" id="IPR011278">
    <property type="entry name" value="2-MeCitrate/Citrate_synth_II"/>
</dbReference>
<comment type="catalytic activity">
    <reaction evidence="5">
        <text>oxaloacetate + acetyl-CoA + H2O = citrate + CoA + H(+)</text>
        <dbReference type="Rhea" id="RHEA:16845"/>
        <dbReference type="ChEBI" id="CHEBI:15377"/>
        <dbReference type="ChEBI" id="CHEBI:15378"/>
        <dbReference type="ChEBI" id="CHEBI:16452"/>
        <dbReference type="ChEBI" id="CHEBI:16947"/>
        <dbReference type="ChEBI" id="CHEBI:57287"/>
        <dbReference type="ChEBI" id="CHEBI:57288"/>
        <dbReference type="EC" id="2.3.3.16"/>
    </reaction>
</comment>
<keyword evidence="3" id="KW-0816">Tricarboxylic acid cycle</keyword>
<name>A0A418Q9Y4_9CORY</name>
<evidence type="ECO:0000256" key="6">
    <source>
        <dbReference type="PIRNR" id="PIRNR001369"/>
    </source>
</evidence>
<dbReference type="GO" id="GO:0036440">
    <property type="term" value="F:citrate synthase activity"/>
    <property type="evidence" value="ECO:0007669"/>
    <property type="project" value="UniProtKB-EC"/>
</dbReference>
<feature type="region of interest" description="Disordered" evidence="9">
    <location>
        <begin position="1"/>
        <end position="44"/>
    </location>
</feature>
<dbReference type="CDD" id="cd06111">
    <property type="entry name" value="DsCS_like"/>
    <property type="match status" value="1"/>
</dbReference>
<dbReference type="NCBIfam" id="NF010636">
    <property type="entry name" value="PRK14033.1"/>
    <property type="match status" value="1"/>
</dbReference>
<feature type="compositionally biased region" description="Polar residues" evidence="9">
    <location>
        <begin position="34"/>
        <end position="43"/>
    </location>
</feature>
<dbReference type="GO" id="GO:0005829">
    <property type="term" value="C:cytosol"/>
    <property type="evidence" value="ECO:0007669"/>
    <property type="project" value="TreeGrafter"/>
</dbReference>
<dbReference type="Pfam" id="PF00285">
    <property type="entry name" value="Citrate_synt"/>
    <property type="match status" value="1"/>
</dbReference>
<dbReference type="InterPro" id="IPR016142">
    <property type="entry name" value="Citrate_synth-like_lrg_a-sub"/>
</dbReference>
<accession>A0A418Q9Y4</accession>
<dbReference type="InterPro" id="IPR016143">
    <property type="entry name" value="Citrate_synth-like_sm_a-sub"/>
</dbReference>
<dbReference type="Gene3D" id="1.10.230.10">
    <property type="entry name" value="Cytochrome P450-Terp, domain 2"/>
    <property type="match status" value="1"/>
</dbReference>
<evidence type="ECO:0000313" key="10">
    <source>
        <dbReference type="EMBL" id="RIX36776.1"/>
    </source>
</evidence>
<feature type="active site" evidence="7">
    <location>
        <position position="355"/>
    </location>
</feature>
<evidence type="ECO:0000256" key="2">
    <source>
        <dbReference type="ARBA" id="ARBA00010566"/>
    </source>
</evidence>
<protein>
    <recommendedName>
        <fullName evidence="6">Citrate synthase</fullName>
    </recommendedName>
</protein>
<dbReference type="InterPro" id="IPR002020">
    <property type="entry name" value="Citrate_synthase"/>
</dbReference>
<keyword evidence="4 6" id="KW-0808">Transferase</keyword>